<name>A0A427XWD3_9TREE</name>
<comment type="caution">
    <text evidence="3">The sequence shown here is derived from an EMBL/GenBank/DDBJ whole genome shotgun (WGS) entry which is preliminary data.</text>
</comment>
<organism evidence="3 4">
    <name type="scientific">Apiotrichum porosum</name>
    <dbReference type="NCBI Taxonomy" id="105984"/>
    <lineage>
        <taxon>Eukaryota</taxon>
        <taxon>Fungi</taxon>
        <taxon>Dikarya</taxon>
        <taxon>Basidiomycota</taxon>
        <taxon>Agaricomycotina</taxon>
        <taxon>Tremellomycetes</taxon>
        <taxon>Trichosporonales</taxon>
        <taxon>Trichosporonaceae</taxon>
        <taxon>Apiotrichum</taxon>
    </lineage>
</organism>
<feature type="transmembrane region" description="Helical" evidence="2">
    <location>
        <begin position="118"/>
        <end position="140"/>
    </location>
</feature>
<evidence type="ECO:0000313" key="4">
    <source>
        <dbReference type="Proteomes" id="UP000279236"/>
    </source>
</evidence>
<feature type="transmembrane region" description="Helical" evidence="2">
    <location>
        <begin position="178"/>
        <end position="195"/>
    </location>
</feature>
<dbReference type="Proteomes" id="UP000279236">
    <property type="component" value="Unassembled WGS sequence"/>
</dbReference>
<feature type="transmembrane region" description="Helical" evidence="2">
    <location>
        <begin position="146"/>
        <end position="166"/>
    </location>
</feature>
<dbReference type="PANTHER" id="PTHR37846">
    <property type="entry name" value="YALI0B21296P"/>
    <property type="match status" value="1"/>
</dbReference>
<evidence type="ECO:0000256" key="1">
    <source>
        <dbReference type="SAM" id="MobiDB-lite"/>
    </source>
</evidence>
<dbReference type="STRING" id="105984.A0A427XWD3"/>
<dbReference type="GeneID" id="39591317"/>
<keyword evidence="2" id="KW-0812">Transmembrane</keyword>
<dbReference type="EMBL" id="RSCE01000004">
    <property type="protein sequence ID" value="RSH83117.1"/>
    <property type="molecule type" value="Genomic_DNA"/>
</dbReference>
<dbReference type="OrthoDB" id="5597489at2759"/>
<keyword evidence="2" id="KW-0472">Membrane</keyword>
<dbReference type="AlphaFoldDB" id="A0A427XWD3"/>
<reference evidence="3 4" key="1">
    <citation type="submission" date="2018-11" db="EMBL/GenBank/DDBJ databases">
        <title>Genome sequence of Apiotrichum porosum DSM 27194.</title>
        <authorList>
            <person name="Aliyu H."/>
            <person name="Gorte O."/>
            <person name="Ochsenreither K."/>
        </authorList>
    </citation>
    <scope>NUCLEOTIDE SEQUENCE [LARGE SCALE GENOMIC DNA]</scope>
    <source>
        <strain evidence="3 4">DSM 27194</strain>
    </source>
</reference>
<proteinExistence type="predicted"/>
<dbReference type="PANTHER" id="PTHR37846:SF1">
    <property type="entry name" value="DEACETYLASE-LIKE PROTEIN"/>
    <property type="match status" value="1"/>
</dbReference>
<sequence>MGRSTPKNARKRNGNSTPTAVEVDDDGFEIPLMRPSEIIAQANAQAKATSSKKKYTNSVPDAVEPLVQLGLEDLRAAGVKFTEIDDDEVEGPEEVEVDPDMEDRDLEMEAWWDEFFDSLLLTVPFSFLYLMLDILTNLSYQRNPTYGYFAKNFAVSAPTIGVLVFYSSRHANNELCRLIMIVASALSGTRLMWLVNKASYTTVIAQL</sequence>
<keyword evidence="4" id="KW-1185">Reference proteome</keyword>
<gene>
    <name evidence="3" type="ORF">EHS24_006774</name>
</gene>
<protein>
    <submittedName>
        <fullName evidence="3">Uncharacterized protein</fullName>
    </submittedName>
</protein>
<evidence type="ECO:0000256" key="2">
    <source>
        <dbReference type="SAM" id="Phobius"/>
    </source>
</evidence>
<evidence type="ECO:0000313" key="3">
    <source>
        <dbReference type="EMBL" id="RSH83117.1"/>
    </source>
</evidence>
<keyword evidence="2" id="KW-1133">Transmembrane helix</keyword>
<feature type="region of interest" description="Disordered" evidence="1">
    <location>
        <begin position="1"/>
        <end position="27"/>
    </location>
</feature>
<dbReference type="RefSeq" id="XP_028477069.1">
    <property type="nucleotide sequence ID" value="XM_028622177.1"/>
</dbReference>
<accession>A0A427XWD3</accession>